<dbReference type="InterPro" id="IPR023631">
    <property type="entry name" value="Amidase_dom"/>
</dbReference>
<comment type="caution">
    <text evidence="4">The sequence shown here is derived from an EMBL/GenBank/DDBJ whole genome shotgun (WGS) entry which is preliminary data.</text>
</comment>
<dbReference type="SUPFAM" id="SSF75304">
    <property type="entry name" value="Amidase signature (AS) enzymes"/>
    <property type="match status" value="1"/>
</dbReference>
<dbReference type="Pfam" id="PF01425">
    <property type="entry name" value="Amidase"/>
    <property type="match status" value="1"/>
</dbReference>
<dbReference type="Proteomes" id="UP000243081">
    <property type="component" value="Unassembled WGS sequence"/>
</dbReference>
<dbReference type="InterPro" id="IPR036928">
    <property type="entry name" value="AS_sf"/>
</dbReference>
<accession>A0A179IF71</accession>
<reference evidence="4 5" key="1">
    <citation type="submission" date="2016-03" db="EMBL/GenBank/DDBJ databases">
        <title>Fine-scale spatial genetic structure of a fungal parasite of coffee scale insects.</title>
        <authorList>
            <person name="Jackson D."/>
            <person name="Zemenick K.A."/>
            <person name="Malloure B."/>
            <person name="Quandt C.A."/>
            <person name="James T.Y."/>
        </authorList>
    </citation>
    <scope>NUCLEOTIDE SEQUENCE [LARGE SCALE GENOMIC DNA]</scope>
    <source>
        <strain evidence="4 5">UM487</strain>
    </source>
</reference>
<comment type="similarity">
    <text evidence="1">Belongs to the amidase family.</text>
</comment>
<dbReference type="GO" id="GO:0016787">
    <property type="term" value="F:hydrolase activity"/>
    <property type="evidence" value="ECO:0007669"/>
    <property type="project" value="UniProtKB-KW"/>
</dbReference>
<evidence type="ECO:0000256" key="1">
    <source>
        <dbReference type="ARBA" id="ARBA00009199"/>
    </source>
</evidence>
<dbReference type="Gene3D" id="3.90.1300.10">
    <property type="entry name" value="Amidase signature (AS) domain"/>
    <property type="match status" value="1"/>
</dbReference>
<gene>
    <name evidence="4" type="ORF">LLEC1_04198</name>
</gene>
<feature type="domain" description="Amidase" evidence="3">
    <location>
        <begin position="8"/>
        <end position="314"/>
    </location>
</feature>
<evidence type="ECO:0000313" key="4">
    <source>
        <dbReference type="EMBL" id="OAR01268.1"/>
    </source>
</evidence>
<dbReference type="AlphaFoldDB" id="A0A179IF71"/>
<dbReference type="EMBL" id="LUKN01001255">
    <property type="protein sequence ID" value="OAR01268.1"/>
    <property type="molecule type" value="Genomic_DNA"/>
</dbReference>
<organism evidence="4 5">
    <name type="scientific">Cordyceps confragosa</name>
    <name type="common">Lecanicillium lecanii</name>
    <dbReference type="NCBI Taxonomy" id="2714763"/>
    <lineage>
        <taxon>Eukaryota</taxon>
        <taxon>Fungi</taxon>
        <taxon>Dikarya</taxon>
        <taxon>Ascomycota</taxon>
        <taxon>Pezizomycotina</taxon>
        <taxon>Sordariomycetes</taxon>
        <taxon>Hypocreomycetidae</taxon>
        <taxon>Hypocreales</taxon>
        <taxon>Cordycipitaceae</taxon>
        <taxon>Akanthomyces</taxon>
    </lineage>
</organism>
<evidence type="ECO:0000313" key="5">
    <source>
        <dbReference type="Proteomes" id="UP000243081"/>
    </source>
</evidence>
<name>A0A179IF71_CORDF</name>
<evidence type="ECO:0000256" key="2">
    <source>
        <dbReference type="ARBA" id="ARBA00022801"/>
    </source>
</evidence>
<sequence length="320" mass="34953">MPHCGDYAQSGVILYGKTNNPQCMVFLETVSNMYGPTLNPWNTTLAAGGSSGGEASLIAQHGSPLGIASDIGGSIRVPVAFCGLYGFEPSGKRVPKSGWDCTMAGAESIMAVSGPIARSVQDQELFMQVTFDAKLWLKDTLRGVPLQSQTKRLETQKLTVGVMLWNEVVMPHPYITRVLREATQKLKQAGHEGGRVLTAVISFGLCAARPQACLDDILLPLYFTDGGWDITQTLAAGGEPMLPSAKKLISDSTVKQRSVNEVWKPKRQALICLRKLHVDRDEYRSEYLSKWAVTAEASKSGRPMDVLLCPLRRSEARRTI</sequence>
<dbReference type="PANTHER" id="PTHR46072">
    <property type="entry name" value="AMIDASE-RELATED-RELATED"/>
    <property type="match status" value="1"/>
</dbReference>
<evidence type="ECO:0000259" key="3">
    <source>
        <dbReference type="Pfam" id="PF01425"/>
    </source>
</evidence>
<keyword evidence="5" id="KW-1185">Reference proteome</keyword>
<protein>
    <recommendedName>
        <fullName evidence="3">Amidase domain-containing protein</fullName>
    </recommendedName>
</protein>
<keyword evidence="2" id="KW-0378">Hydrolase</keyword>
<dbReference type="OrthoDB" id="6428749at2759"/>
<proteinExistence type="inferred from homology"/>